<organism evidence="6 7">
    <name type="scientific">Candidatus Methylumidiphilus alinenensis</name>
    <dbReference type="NCBI Taxonomy" id="2202197"/>
    <lineage>
        <taxon>Bacteria</taxon>
        <taxon>Pseudomonadati</taxon>
        <taxon>Pseudomonadota</taxon>
        <taxon>Gammaproteobacteria</taxon>
        <taxon>Methylococcales</taxon>
        <taxon>Candidatus Methylumidiphilus</taxon>
    </lineage>
</organism>
<keyword evidence="4" id="KW-0472">Membrane</keyword>
<dbReference type="GO" id="GO:0003841">
    <property type="term" value="F:1-acylglycerol-3-phosphate O-acyltransferase activity"/>
    <property type="evidence" value="ECO:0007669"/>
    <property type="project" value="TreeGrafter"/>
</dbReference>
<reference evidence="6 7" key="1">
    <citation type="journal article" date="2018" name="Aquat. Microb. Ecol.">
        <title>Gammaproteobacterial methanotrophs dominate.</title>
        <authorList>
            <person name="Rissanen A.J."/>
            <person name="Saarenheimo J."/>
            <person name="Tiirola M."/>
            <person name="Peura S."/>
            <person name="Aalto S.L."/>
            <person name="Karvinen A."/>
            <person name="Nykanen H."/>
        </authorList>
    </citation>
    <scope>NUCLEOTIDE SEQUENCE [LARGE SCALE GENOMIC DNA]</scope>
    <source>
        <strain evidence="6">AMbin10</strain>
    </source>
</reference>
<keyword evidence="4" id="KW-1133">Transmembrane helix</keyword>
<comment type="caution">
    <text evidence="6">The sequence shown here is derived from an EMBL/GenBank/DDBJ whole genome shotgun (WGS) entry which is preliminary data.</text>
</comment>
<dbReference type="SMART" id="SM00563">
    <property type="entry name" value="PlsC"/>
    <property type="match status" value="1"/>
</dbReference>
<evidence type="ECO:0000256" key="1">
    <source>
        <dbReference type="ARBA" id="ARBA00005189"/>
    </source>
</evidence>
<keyword evidence="2 6" id="KW-0808">Transferase</keyword>
<evidence type="ECO:0000256" key="2">
    <source>
        <dbReference type="ARBA" id="ARBA00022679"/>
    </source>
</evidence>
<gene>
    <name evidence="6" type="ORF">DM484_22160</name>
</gene>
<dbReference type="EMBL" id="QJPH01000445">
    <property type="protein sequence ID" value="PZN73794.1"/>
    <property type="molecule type" value="Genomic_DNA"/>
</dbReference>
<evidence type="ECO:0000256" key="3">
    <source>
        <dbReference type="ARBA" id="ARBA00023315"/>
    </source>
</evidence>
<accession>A0A2W4SLU2</accession>
<feature type="non-terminal residue" evidence="6">
    <location>
        <position position="248"/>
    </location>
</feature>
<proteinExistence type="predicted"/>
<dbReference type="CDD" id="cd07989">
    <property type="entry name" value="LPLAT_AGPAT-like"/>
    <property type="match status" value="1"/>
</dbReference>
<evidence type="ECO:0000259" key="5">
    <source>
        <dbReference type="SMART" id="SM00563"/>
    </source>
</evidence>
<evidence type="ECO:0000313" key="7">
    <source>
        <dbReference type="Proteomes" id="UP000249396"/>
    </source>
</evidence>
<evidence type="ECO:0000313" key="6">
    <source>
        <dbReference type="EMBL" id="PZN73794.1"/>
    </source>
</evidence>
<sequence>MKPSNTYSSPKANVLVTVIRSAIFYLCQFLSVISLAPMVFMLYRSSFEARYRWVMIWVRIQMWLLENLCGLSYALRGTENIPSTNGVILSKHQSAWETLAIQAIFPPLVFLLKKELLSVPIWGWALSLTEPIAIDRGAKTAALKKLLRDGEERLKKGRWVVIFPEGTRVPPGQKGQYNASGAMLAHRVGCPVVPIAHNAGEFWARQAFLKWPGVIQIRIGPVIDGSQYSAAEINHKAEEWIEAQMQEI</sequence>
<name>A0A2W4SLU2_9GAMM</name>
<keyword evidence="4" id="KW-0812">Transmembrane</keyword>
<dbReference type="Proteomes" id="UP000249396">
    <property type="component" value="Unassembled WGS sequence"/>
</dbReference>
<comment type="pathway">
    <text evidence="1">Lipid metabolism.</text>
</comment>
<protein>
    <submittedName>
        <fullName evidence="6">1-acyl-sn-glycerol-3-phosphate acyltransferase</fullName>
    </submittedName>
</protein>
<keyword evidence="3 6" id="KW-0012">Acyltransferase</keyword>
<dbReference type="Pfam" id="PF01553">
    <property type="entry name" value="Acyltransferase"/>
    <property type="match status" value="1"/>
</dbReference>
<dbReference type="AlphaFoldDB" id="A0A2W4SLU2"/>
<dbReference type="GO" id="GO:0006654">
    <property type="term" value="P:phosphatidic acid biosynthetic process"/>
    <property type="evidence" value="ECO:0007669"/>
    <property type="project" value="TreeGrafter"/>
</dbReference>
<dbReference type="PANTHER" id="PTHR10434:SF40">
    <property type="entry name" value="1-ACYL-SN-GLYCEROL-3-PHOSPHATE ACYLTRANSFERASE"/>
    <property type="match status" value="1"/>
</dbReference>
<feature type="domain" description="Phospholipid/glycerol acyltransferase" evidence="5">
    <location>
        <begin position="86"/>
        <end position="200"/>
    </location>
</feature>
<dbReference type="SUPFAM" id="SSF69593">
    <property type="entry name" value="Glycerol-3-phosphate (1)-acyltransferase"/>
    <property type="match status" value="1"/>
</dbReference>
<feature type="transmembrane region" description="Helical" evidence="4">
    <location>
        <begin position="22"/>
        <end position="42"/>
    </location>
</feature>
<dbReference type="InterPro" id="IPR002123">
    <property type="entry name" value="Plipid/glycerol_acylTrfase"/>
</dbReference>
<evidence type="ECO:0000256" key="4">
    <source>
        <dbReference type="SAM" id="Phobius"/>
    </source>
</evidence>
<dbReference type="PANTHER" id="PTHR10434">
    <property type="entry name" value="1-ACYL-SN-GLYCEROL-3-PHOSPHATE ACYLTRANSFERASE"/>
    <property type="match status" value="1"/>
</dbReference>